<accession>V9DWQ2</accession>
<dbReference type="Proteomes" id="UP000018721">
    <property type="component" value="Unassembled WGS sequence"/>
</dbReference>
<reference evidence="1 2" key="1">
    <citation type="submission" date="2013-11" db="EMBL/GenBank/DDBJ databases">
        <title>The Genome Sequence of Phytophthora parasitica P1569.</title>
        <authorList>
            <consortium name="The Broad Institute Genomics Platform"/>
            <person name="Russ C."/>
            <person name="Tyler B."/>
            <person name="Panabieres F."/>
            <person name="Shan W."/>
            <person name="Tripathy S."/>
            <person name="Grunwald N."/>
            <person name="Machado M."/>
            <person name="Johnson C.S."/>
            <person name="Arredondo F."/>
            <person name="Hong C."/>
            <person name="Coffey M."/>
            <person name="Young S.K."/>
            <person name="Zeng Q."/>
            <person name="Gargeya S."/>
            <person name="Fitzgerald M."/>
            <person name="Abouelleil A."/>
            <person name="Alvarado L."/>
            <person name="Chapman S.B."/>
            <person name="Gainer-Dewar J."/>
            <person name="Goldberg J."/>
            <person name="Griggs A."/>
            <person name="Gujja S."/>
            <person name="Hansen M."/>
            <person name="Howarth C."/>
            <person name="Imamovic A."/>
            <person name="Ireland A."/>
            <person name="Larimer J."/>
            <person name="McCowan C."/>
            <person name="Murphy C."/>
            <person name="Pearson M."/>
            <person name="Poon T.W."/>
            <person name="Priest M."/>
            <person name="Roberts A."/>
            <person name="Saif S."/>
            <person name="Shea T."/>
            <person name="Sykes S."/>
            <person name="Wortman J."/>
            <person name="Nusbaum C."/>
            <person name="Birren B."/>
        </authorList>
    </citation>
    <scope>NUCLEOTIDE SEQUENCE [LARGE SCALE GENOMIC DNA]</scope>
    <source>
        <strain evidence="1 2">P1569</strain>
    </source>
</reference>
<evidence type="ECO:0008006" key="3">
    <source>
        <dbReference type="Google" id="ProtNLM"/>
    </source>
</evidence>
<keyword evidence="2" id="KW-1185">Reference proteome</keyword>
<sequence>LYGKSLGLRTLCETRWNSMQGCFASLLRVQTALQMFFFRKYEKDSELPSTAREAEAIIAPLSFASYRLRRDENTVADVVVSFRDIYRGFQRHIVRHDALDVCIEDRWTQCKQPLFMLGFALHPGCVYAAKDLPQTSVSGVGTLCKIANYYYRRLFNTEDTGHLMRDMLAWMKGKFTRTKY</sequence>
<dbReference type="EMBL" id="ANIZ01004058">
    <property type="protein sequence ID" value="ETI30417.1"/>
    <property type="molecule type" value="Genomic_DNA"/>
</dbReference>
<feature type="non-terminal residue" evidence="1">
    <location>
        <position position="1"/>
    </location>
</feature>
<name>V9DWQ2_PHYNI</name>
<protein>
    <recommendedName>
        <fullName evidence="3">HAT C-terminal dimerisation domain-containing protein</fullName>
    </recommendedName>
</protein>
<dbReference type="AlphaFoldDB" id="V9DWQ2"/>
<feature type="non-terminal residue" evidence="1">
    <location>
        <position position="180"/>
    </location>
</feature>
<evidence type="ECO:0000313" key="2">
    <source>
        <dbReference type="Proteomes" id="UP000018721"/>
    </source>
</evidence>
<proteinExistence type="predicted"/>
<comment type="caution">
    <text evidence="1">The sequence shown here is derived from an EMBL/GenBank/DDBJ whole genome shotgun (WGS) entry which is preliminary data.</text>
</comment>
<organism evidence="1 2">
    <name type="scientific">Phytophthora nicotianae P1569</name>
    <dbReference type="NCBI Taxonomy" id="1317065"/>
    <lineage>
        <taxon>Eukaryota</taxon>
        <taxon>Sar</taxon>
        <taxon>Stramenopiles</taxon>
        <taxon>Oomycota</taxon>
        <taxon>Peronosporomycetes</taxon>
        <taxon>Peronosporales</taxon>
        <taxon>Peronosporaceae</taxon>
        <taxon>Phytophthora</taxon>
    </lineage>
</organism>
<dbReference type="HOGENOM" id="CLU_106077_0_0_1"/>
<evidence type="ECO:0000313" key="1">
    <source>
        <dbReference type="EMBL" id="ETI30417.1"/>
    </source>
</evidence>
<gene>
    <name evidence="1" type="ORF">F443_22461</name>
</gene>